<dbReference type="Gene3D" id="3.30.750.24">
    <property type="entry name" value="STAS domain"/>
    <property type="match status" value="1"/>
</dbReference>
<dbReference type="CDD" id="cd07043">
    <property type="entry name" value="STAS_anti-anti-sigma_factors"/>
    <property type="match status" value="1"/>
</dbReference>
<reference evidence="1" key="1">
    <citation type="journal article" date="2021" name="PeerJ">
        <title>Extensive microbial diversity within the chicken gut microbiome revealed by metagenomics and culture.</title>
        <authorList>
            <person name="Gilroy R."/>
            <person name="Ravi A."/>
            <person name="Getino M."/>
            <person name="Pursley I."/>
            <person name="Horton D.L."/>
            <person name="Alikhan N.F."/>
            <person name="Baker D."/>
            <person name="Gharbi K."/>
            <person name="Hall N."/>
            <person name="Watson M."/>
            <person name="Adriaenssens E.M."/>
            <person name="Foster-Nyarko E."/>
            <person name="Jarju S."/>
            <person name="Secka A."/>
            <person name="Antonio M."/>
            <person name="Oren A."/>
            <person name="Chaudhuri R.R."/>
            <person name="La Ragione R."/>
            <person name="Hildebrand F."/>
            <person name="Pallen M.J."/>
        </authorList>
    </citation>
    <scope>NUCLEOTIDE SEQUENCE</scope>
    <source>
        <strain evidence="1">1719</strain>
    </source>
</reference>
<dbReference type="Proteomes" id="UP000824156">
    <property type="component" value="Unassembled WGS sequence"/>
</dbReference>
<name>A0A9D1W887_9SPHI</name>
<dbReference type="SUPFAM" id="SSF52091">
    <property type="entry name" value="SpoIIaa-like"/>
    <property type="match status" value="1"/>
</dbReference>
<proteinExistence type="predicted"/>
<dbReference type="AlphaFoldDB" id="A0A9D1W887"/>
<organism evidence="1 2">
    <name type="scientific">Candidatus Sphingobacterium stercoripullorum</name>
    <dbReference type="NCBI Taxonomy" id="2838759"/>
    <lineage>
        <taxon>Bacteria</taxon>
        <taxon>Pseudomonadati</taxon>
        <taxon>Bacteroidota</taxon>
        <taxon>Sphingobacteriia</taxon>
        <taxon>Sphingobacteriales</taxon>
        <taxon>Sphingobacteriaceae</taxon>
        <taxon>Sphingobacterium</taxon>
    </lineage>
</organism>
<sequence>MKFTIDKRENYVIIEPHVPVLNGNVARKLKAEFLLRNTGGQKNIVLNLKRVNSTDEEGIRVGILANRLCKALGGVFILMGVNDEIYEFIEFTLIKRDFFIVKNLKDARRIIEDKEKNSSLSFIQNNSKNEI</sequence>
<gene>
    <name evidence="1" type="ORF">H9853_01270</name>
</gene>
<protein>
    <submittedName>
        <fullName evidence="1">STAS domain-containing protein</fullName>
    </submittedName>
</protein>
<dbReference type="EMBL" id="DXEZ01000035">
    <property type="protein sequence ID" value="HIX53627.1"/>
    <property type="molecule type" value="Genomic_DNA"/>
</dbReference>
<reference evidence="1" key="2">
    <citation type="submission" date="2021-04" db="EMBL/GenBank/DDBJ databases">
        <authorList>
            <person name="Gilroy R."/>
        </authorList>
    </citation>
    <scope>NUCLEOTIDE SEQUENCE</scope>
    <source>
        <strain evidence="1">1719</strain>
    </source>
</reference>
<dbReference type="InterPro" id="IPR036513">
    <property type="entry name" value="STAS_dom_sf"/>
</dbReference>
<evidence type="ECO:0000313" key="2">
    <source>
        <dbReference type="Proteomes" id="UP000824156"/>
    </source>
</evidence>
<evidence type="ECO:0000313" key="1">
    <source>
        <dbReference type="EMBL" id="HIX53627.1"/>
    </source>
</evidence>
<accession>A0A9D1W887</accession>
<comment type="caution">
    <text evidence="1">The sequence shown here is derived from an EMBL/GenBank/DDBJ whole genome shotgun (WGS) entry which is preliminary data.</text>
</comment>